<organism evidence="2 3">
    <name type="scientific">Emiliania huxleyi (strain CCMP1516)</name>
    <dbReference type="NCBI Taxonomy" id="280463"/>
    <lineage>
        <taxon>Eukaryota</taxon>
        <taxon>Haptista</taxon>
        <taxon>Haptophyta</taxon>
        <taxon>Prymnesiophyceae</taxon>
        <taxon>Isochrysidales</taxon>
        <taxon>Noelaerhabdaceae</taxon>
        <taxon>Emiliania</taxon>
    </lineage>
</organism>
<evidence type="ECO:0000313" key="3">
    <source>
        <dbReference type="Proteomes" id="UP000013827"/>
    </source>
</evidence>
<dbReference type="EnsemblProtists" id="EOD30212">
    <property type="protein sequence ID" value="EOD30212"/>
    <property type="gene ID" value="EMIHUDRAFT_233179"/>
</dbReference>
<dbReference type="PaxDb" id="2903-EOD30212"/>
<dbReference type="HOGENOM" id="CLU_878355_0_0_1"/>
<sequence>MAAMEKAQSERALVQPRAPPTGLGDYRSGLGSSATTVLPLAAPRHLVSSEALEGDCRRCMLALEGAIQGDLRAKRAALADAARAVEANMEEVSRAAAAVQAETEMDAAGATERLQAAARSKLALLGQQLSAVVLDLEAIDIFVSDARAARLAAKQVPAIERVPFDDLPREAAARAARLQRAEELESLEGRAQEASASAFADETAAARAHAEALRAGAETELSRWAARREAAAQERSAIEHAAAAAAAVAEQHAARSEAARARAALVAHAEQLRAQLSMLVPLPLDGAPREAGAVATAQPRVAAATAWRQSPASASLD</sequence>
<reference evidence="2" key="2">
    <citation type="submission" date="2024-10" db="UniProtKB">
        <authorList>
            <consortium name="EnsemblProtists"/>
        </authorList>
    </citation>
    <scope>IDENTIFICATION</scope>
</reference>
<evidence type="ECO:0000313" key="2">
    <source>
        <dbReference type="EnsemblProtists" id="EOD30212"/>
    </source>
</evidence>
<proteinExistence type="predicted"/>
<reference evidence="3" key="1">
    <citation type="journal article" date="2013" name="Nature">
        <title>Pan genome of the phytoplankton Emiliania underpins its global distribution.</title>
        <authorList>
            <person name="Read B.A."/>
            <person name="Kegel J."/>
            <person name="Klute M.J."/>
            <person name="Kuo A."/>
            <person name="Lefebvre S.C."/>
            <person name="Maumus F."/>
            <person name="Mayer C."/>
            <person name="Miller J."/>
            <person name="Monier A."/>
            <person name="Salamov A."/>
            <person name="Young J."/>
            <person name="Aguilar M."/>
            <person name="Claverie J.M."/>
            <person name="Frickenhaus S."/>
            <person name="Gonzalez K."/>
            <person name="Herman E.K."/>
            <person name="Lin Y.C."/>
            <person name="Napier J."/>
            <person name="Ogata H."/>
            <person name="Sarno A.F."/>
            <person name="Shmutz J."/>
            <person name="Schroeder D."/>
            <person name="de Vargas C."/>
            <person name="Verret F."/>
            <person name="von Dassow P."/>
            <person name="Valentin K."/>
            <person name="Van de Peer Y."/>
            <person name="Wheeler G."/>
            <person name="Dacks J.B."/>
            <person name="Delwiche C.F."/>
            <person name="Dyhrman S.T."/>
            <person name="Glockner G."/>
            <person name="John U."/>
            <person name="Richards T."/>
            <person name="Worden A.Z."/>
            <person name="Zhang X."/>
            <person name="Grigoriev I.V."/>
            <person name="Allen A.E."/>
            <person name="Bidle K."/>
            <person name="Borodovsky M."/>
            <person name="Bowler C."/>
            <person name="Brownlee C."/>
            <person name="Cock J.M."/>
            <person name="Elias M."/>
            <person name="Gladyshev V.N."/>
            <person name="Groth M."/>
            <person name="Guda C."/>
            <person name="Hadaegh A."/>
            <person name="Iglesias-Rodriguez M.D."/>
            <person name="Jenkins J."/>
            <person name="Jones B.M."/>
            <person name="Lawson T."/>
            <person name="Leese F."/>
            <person name="Lindquist E."/>
            <person name="Lobanov A."/>
            <person name="Lomsadze A."/>
            <person name="Malik S.B."/>
            <person name="Marsh M.E."/>
            <person name="Mackinder L."/>
            <person name="Mock T."/>
            <person name="Mueller-Roeber B."/>
            <person name="Pagarete A."/>
            <person name="Parker M."/>
            <person name="Probert I."/>
            <person name="Quesneville H."/>
            <person name="Raines C."/>
            <person name="Rensing S.A."/>
            <person name="Riano-Pachon D.M."/>
            <person name="Richier S."/>
            <person name="Rokitta S."/>
            <person name="Shiraiwa Y."/>
            <person name="Soanes D.M."/>
            <person name="van der Giezen M."/>
            <person name="Wahlund T.M."/>
            <person name="Williams B."/>
            <person name="Wilson W."/>
            <person name="Wolfe G."/>
            <person name="Wurch L.L."/>
        </authorList>
    </citation>
    <scope>NUCLEOTIDE SEQUENCE</scope>
</reference>
<name>A0A0D3K377_EMIH1</name>
<dbReference type="RefSeq" id="XP_005782641.1">
    <property type="nucleotide sequence ID" value="XM_005782584.1"/>
</dbReference>
<dbReference type="KEGG" id="ehx:EMIHUDRAFT_233179"/>
<keyword evidence="3" id="KW-1185">Reference proteome</keyword>
<feature type="region of interest" description="Disordered" evidence="1">
    <location>
        <begin position="1"/>
        <end position="28"/>
    </location>
</feature>
<accession>A0A0D3K377</accession>
<dbReference type="Proteomes" id="UP000013827">
    <property type="component" value="Unassembled WGS sequence"/>
</dbReference>
<evidence type="ECO:0000256" key="1">
    <source>
        <dbReference type="SAM" id="MobiDB-lite"/>
    </source>
</evidence>
<protein>
    <submittedName>
        <fullName evidence="2">Uncharacterized protein</fullName>
    </submittedName>
</protein>
<dbReference type="AlphaFoldDB" id="A0A0D3K377"/>
<dbReference type="GeneID" id="17275485"/>